<organism evidence="2 3">
    <name type="scientific">Iodobacter fluviatilis</name>
    <dbReference type="NCBI Taxonomy" id="537"/>
    <lineage>
        <taxon>Bacteria</taxon>
        <taxon>Pseudomonadati</taxon>
        <taxon>Pseudomonadota</taxon>
        <taxon>Betaproteobacteria</taxon>
        <taxon>Neisseriales</taxon>
        <taxon>Chitinibacteraceae</taxon>
        <taxon>Iodobacter</taxon>
    </lineage>
</organism>
<proteinExistence type="predicted"/>
<dbReference type="Gene3D" id="1.50.10.10">
    <property type="match status" value="1"/>
</dbReference>
<evidence type="ECO:0000313" key="2">
    <source>
        <dbReference type="EMBL" id="QBC45078.1"/>
    </source>
</evidence>
<protein>
    <submittedName>
        <fullName evidence="2">Uncharacterized protein</fullName>
    </submittedName>
</protein>
<keyword evidence="1" id="KW-0812">Transmembrane</keyword>
<accession>A0A7G3GD27</accession>
<dbReference type="GO" id="GO:0005975">
    <property type="term" value="P:carbohydrate metabolic process"/>
    <property type="evidence" value="ECO:0007669"/>
    <property type="project" value="InterPro"/>
</dbReference>
<sequence>MGLIASMFRPSDDATVFPFLVPSNFLLLLAYASSLICSARYLAIAPLPANEALADEVAVALQQCAIVQHPKHGVVYAFEVDGYGSVLLMDDANIPSLLSLPYLAACRT</sequence>
<dbReference type="InterPro" id="IPR008928">
    <property type="entry name" value="6-hairpin_glycosidase_sf"/>
</dbReference>
<keyword evidence="1" id="KW-1133">Transmembrane helix</keyword>
<dbReference type="RefSeq" id="WP_130107590.1">
    <property type="nucleotide sequence ID" value="NZ_CP025781.1"/>
</dbReference>
<keyword evidence="3" id="KW-1185">Reference proteome</keyword>
<dbReference type="Pfam" id="PF06824">
    <property type="entry name" value="Glyco_hydro_125"/>
    <property type="match status" value="1"/>
</dbReference>
<dbReference type="EMBL" id="CP025781">
    <property type="protein sequence ID" value="QBC45078.1"/>
    <property type="molecule type" value="Genomic_DNA"/>
</dbReference>
<dbReference type="PANTHER" id="PTHR31047:SF0">
    <property type="entry name" value="MEIOTICALLY UP-REGULATED GENE 157 PROTEIN"/>
    <property type="match status" value="1"/>
</dbReference>
<dbReference type="InterPro" id="IPR012341">
    <property type="entry name" value="6hp_glycosidase-like_sf"/>
</dbReference>
<dbReference type="SUPFAM" id="SSF48208">
    <property type="entry name" value="Six-hairpin glycosidases"/>
    <property type="match status" value="1"/>
</dbReference>
<gene>
    <name evidence="2" type="ORF">C1H71_17070</name>
</gene>
<dbReference type="AlphaFoldDB" id="A0A7G3GD27"/>
<dbReference type="KEGG" id="ifl:C1H71_17070"/>
<evidence type="ECO:0000256" key="1">
    <source>
        <dbReference type="SAM" id="Phobius"/>
    </source>
</evidence>
<dbReference type="Proteomes" id="UP000515917">
    <property type="component" value="Chromosome"/>
</dbReference>
<dbReference type="PANTHER" id="PTHR31047">
    <property type="entry name" value="MEIOTICALLY UP-REGULATED GENE 157 PROTEIN"/>
    <property type="match status" value="1"/>
</dbReference>
<evidence type="ECO:0000313" key="3">
    <source>
        <dbReference type="Proteomes" id="UP000515917"/>
    </source>
</evidence>
<feature type="transmembrane region" description="Helical" evidence="1">
    <location>
        <begin position="16"/>
        <end position="37"/>
    </location>
</feature>
<name>A0A7G3GD27_9NEIS</name>
<reference evidence="2 3" key="1">
    <citation type="submission" date="2018-01" db="EMBL/GenBank/DDBJ databases">
        <title>Genome sequence of Iodobacter sp. strain PCH194 isolated from Indian Trans-Himalaya.</title>
        <authorList>
            <person name="Kumar V."/>
            <person name="Thakur V."/>
            <person name="Kumar S."/>
            <person name="Singh D."/>
        </authorList>
    </citation>
    <scope>NUCLEOTIDE SEQUENCE [LARGE SCALE GENOMIC DNA]</scope>
    <source>
        <strain evidence="2 3">PCH194</strain>
    </source>
</reference>
<dbReference type="InterPro" id="IPR008313">
    <property type="entry name" value="GH125"/>
</dbReference>
<keyword evidence="1" id="KW-0472">Membrane</keyword>